<organism evidence="8 9">
    <name type="scientific">Parapusillimonas granuli</name>
    <dbReference type="NCBI Taxonomy" id="380911"/>
    <lineage>
        <taxon>Bacteria</taxon>
        <taxon>Pseudomonadati</taxon>
        <taxon>Pseudomonadota</taxon>
        <taxon>Betaproteobacteria</taxon>
        <taxon>Burkholderiales</taxon>
        <taxon>Alcaligenaceae</taxon>
        <taxon>Parapusillimonas</taxon>
    </lineage>
</organism>
<keyword evidence="5 6" id="KW-0472">Membrane</keyword>
<gene>
    <name evidence="8" type="ORF">H0A72_17335</name>
</gene>
<feature type="transmembrane region" description="Helical" evidence="6">
    <location>
        <begin position="253"/>
        <end position="273"/>
    </location>
</feature>
<evidence type="ECO:0000256" key="6">
    <source>
        <dbReference type="SAM" id="Phobius"/>
    </source>
</evidence>
<dbReference type="PANTHER" id="PTHR35007:SF1">
    <property type="entry name" value="PILUS ASSEMBLY PROTEIN"/>
    <property type="match status" value="1"/>
</dbReference>
<dbReference type="PANTHER" id="PTHR35007">
    <property type="entry name" value="INTEGRAL MEMBRANE PROTEIN-RELATED"/>
    <property type="match status" value="1"/>
</dbReference>
<dbReference type="Proteomes" id="UP000559809">
    <property type="component" value="Unassembled WGS sequence"/>
</dbReference>
<evidence type="ECO:0000256" key="3">
    <source>
        <dbReference type="ARBA" id="ARBA00022692"/>
    </source>
</evidence>
<feature type="transmembrane region" description="Helical" evidence="6">
    <location>
        <begin position="77"/>
        <end position="95"/>
    </location>
</feature>
<feature type="transmembrane region" description="Helical" evidence="6">
    <location>
        <begin position="222"/>
        <end position="241"/>
    </location>
</feature>
<feature type="domain" description="Type II secretion system protein GspF" evidence="7">
    <location>
        <begin position="115"/>
        <end position="238"/>
    </location>
</feature>
<dbReference type="RefSeq" id="WP_180157595.1">
    <property type="nucleotide sequence ID" value="NZ_JACCEM010000009.1"/>
</dbReference>
<name>A0A853G449_9BURK</name>
<proteinExistence type="predicted"/>
<keyword evidence="9" id="KW-1185">Reference proteome</keyword>
<comment type="subcellular location">
    <subcellularLocation>
        <location evidence="1">Cell membrane</location>
        <topology evidence="1">Multi-pass membrane protein</topology>
    </subcellularLocation>
</comment>
<dbReference type="InterPro" id="IPR042094">
    <property type="entry name" value="T2SS_GspF_sf"/>
</dbReference>
<dbReference type="Pfam" id="PF00482">
    <property type="entry name" value="T2SSF"/>
    <property type="match status" value="1"/>
</dbReference>
<evidence type="ECO:0000256" key="1">
    <source>
        <dbReference type="ARBA" id="ARBA00004651"/>
    </source>
</evidence>
<feature type="transmembrane region" description="Helical" evidence="6">
    <location>
        <begin position="46"/>
        <end position="71"/>
    </location>
</feature>
<dbReference type="EMBL" id="JACCEM010000009">
    <property type="protein sequence ID" value="NYT51079.1"/>
    <property type="molecule type" value="Genomic_DNA"/>
</dbReference>
<reference evidence="8 9" key="1">
    <citation type="submission" date="2020-07" db="EMBL/GenBank/DDBJ databases">
        <title>Taxonomic revisions and descriptions of new bacterial species based on genomic comparisons in the high-G+C-content subgroup of the family Alcaligenaceae.</title>
        <authorList>
            <person name="Szabo A."/>
            <person name="Felfoldi T."/>
        </authorList>
    </citation>
    <scope>NUCLEOTIDE SEQUENCE [LARGE SCALE GENOMIC DNA]</scope>
    <source>
        <strain evidence="8 9">LMG 24012</strain>
    </source>
</reference>
<evidence type="ECO:0000256" key="4">
    <source>
        <dbReference type="ARBA" id="ARBA00022989"/>
    </source>
</evidence>
<evidence type="ECO:0000313" key="8">
    <source>
        <dbReference type="EMBL" id="NYT51079.1"/>
    </source>
</evidence>
<evidence type="ECO:0000256" key="2">
    <source>
        <dbReference type="ARBA" id="ARBA00022475"/>
    </source>
</evidence>
<dbReference type="GO" id="GO:0005886">
    <property type="term" value="C:plasma membrane"/>
    <property type="evidence" value="ECO:0007669"/>
    <property type="project" value="UniProtKB-SubCell"/>
</dbReference>
<evidence type="ECO:0000259" key="7">
    <source>
        <dbReference type="Pfam" id="PF00482"/>
    </source>
</evidence>
<sequence length="281" mass="30137">MIHVAVAAALLAAGIVSWYALKSFALGYGRYRQAFQKQAVDRLSEFFLFLDPAQLWVANLLACASVAALGLAFSGRLWLAGLCGGLALAVPQWGIRHLKRRRAASFEAQLPDLLMALAGALRAGSGMQSALQQIVAHAPAPLAQEFGLLLREQRMGISFEEALANLYRRMPTEGAGLAVSALTVAAHSGGSLAETLERISATLRARLQLLARVAALTSQGRLQAWVMAMLPIALAAVLNHLDPDSMRVLWEQPIGWSVLAAVAVLELTGILFIRRIVAIKV</sequence>
<protein>
    <submittedName>
        <fullName evidence="8">Type II secretion system F family protein</fullName>
    </submittedName>
</protein>
<accession>A0A853G449</accession>
<keyword evidence="4 6" id="KW-1133">Transmembrane helix</keyword>
<evidence type="ECO:0000313" key="9">
    <source>
        <dbReference type="Proteomes" id="UP000559809"/>
    </source>
</evidence>
<keyword evidence="2" id="KW-1003">Cell membrane</keyword>
<dbReference type="InterPro" id="IPR018076">
    <property type="entry name" value="T2SS_GspF_dom"/>
</dbReference>
<comment type="caution">
    <text evidence="8">The sequence shown here is derived from an EMBL/GenBank/DDBJ whole genome shotgun (WGS) entry which is preliminary data.</text>
</comment>
<dbReference type="AlphaFoldDB" id="A0A853G449"/>
<feature type="transmembrane region" description="Helical" evidence="6">
    <location>
        <begin position="6"/>
        <end position="25"/>
    </location>
</feature>
<evidence type="ECO:0000256" key="5">
    <source>
        <dbReference type="ARBA" id="ARBA00023136"/>
    </source>
</evidence>
<keyword evidence="3 6" id="KW-0812">Transmembrane</keyword>
<dbReference type="Gene3D" id="1.20.81.30">
    <property type="entry name" value="Type II secretion system (T2SS), domain F"/>
    <property type="match status" value="1"/>
</dbReference>